<evidence type="ECO:0000313" key="5">
    <source>
        <dbReference type="EMBL" id="SOX52961.1"/>
    </source>
</evidence>
<dbReference type="PANTHER" id="PTHR46796">
    <property type="entry name" value="HTH-TYPE TRANSCRIPTIONAL ACTIVATOR RHAS-RELATED"/>
    <property type="match status" value="1"/>
</dbReference>
<dbReference type="AlphaFoldDB" id="A0A2K4Y853"/>
<dbReference type="GO" id="GO:0043565">
    <property type="term" value="F:sequence-specific DNA binding"/>
    <property type="evidence" value="ECO:0007669"/>
    <property type="project" value="InterPro"/>
</dbReference>
<dbReference type="EMBL" id="FXEG02000002">
    <property type="protein sequence ID" value="SOX52961.1"/>
    <property type="molecule type" value="Genomic_DNA"/>
</dbReference>
<dbReference type="RefSeq" id="WP_096285932.1">
    <property type="nucleotide sequence ID" value="NZ_FXEG02000002.1"/>
</dbReference>
<keyword evidence="2" id="KW-0238">DNA-binding</keyword>
<dbReference type="Gene3D" id="1.10.10.60">
    <property type="entry name" value="Homeodomain-like"/>
    <property type="match status" value="1"/>
</dbReference>
<organism evidence="5 6">
    <name type="scientific">Mycobacterium ahvazicum</name>
    <dbReference type="NCBI Taxonomy" id="1964395"/>
    <lineage>
        <taxon>Bacteria</taxon>
        <taxon>Bacillati</taxon>
        <taxon>Actinomycetota</taxon>
        <taxon>Actinomycetes</taxon>
        <taxon>Mycobacteriales</taxon>
        <taxon>Mycobacteriaceae</taxon>
        <taxon>Mycobacterium</taxon>
        <taxon>Mycobacterium simiae complex</taxon>
    </lineage>
</organism>
<dbReference type="SUPFAM" id="SSF46689">
    <property type="entry name" value="Homeodomain-like"/>
    <property type="match status" value="1"/>
</dbReference>
<evidence type="ECO:0000256" key="1">
    <source>
        <dbReference type="ARBA" id="ARBA00023015"/>
    </source>
</evidence>
<dbReference type="InterPro" id="IPR035418">
    <property type="entry name" value="AraC-bd_2"/>
</dbReference>
<accession>A0A2K4Y853</accession>
<feature type="domain" description="HTH araC/xylS-type" evidence="4">
    <location>
        <begin position="220"/>
        <end position="321"/>
    </location>
</feature>
<keyword evidence="1" id="KW-0805">Transcription regulation</keyword>
<gene>
    <name evidence="5" type="ORF">MAAFP003_1629</name>
</gene>
<keyword evidence="6" id="KW-1185">Reference proteome</keyword>
<reference evidence="5" key="1">
    <citation type="submission" date="2018-01" db="EMBL/GenBank/DDBJ databases">
        <authorList>
            <consortium name="Urmite Genomes"/>
        </authorList>
    </citation>
    <scope>NUCLEOTIDE SEQUENCE [LARGE SCALE GENOMIC DNA]</scope>
    <source>
        <strain evidence="5">AFP003</strain>
    </source>
</reference>
<evidence type="ECO:0000256" key="3">
    <source>
        <dbReference type="ARBA" id="ARBA00023163"/>
    </source>
</evidence>
<dbReference type="PANTHER" id="PTHR46796:SF6">
    <property type="entry name" value="ARAC SUBFAMILY"/>
    <property type="match status" value="1"/>
</dbReference>
<name>A0A2K4Y853_9MYCO</name>
<dbReference type="Proteomes" id="UP000236318">
    <property type="component" value="Unassembled WGS sequence"/>
</dbReference>
<keyword evidence="3" id="KW-0804">Transcription</keyword>
<dbReference type="PROSITE" id="PS01124">
    <property type="entry name" value="HTH_ARAC_FAMILY_2"/>
    <property type="match status" value="1"/>
</dbReference>
<protein>
    <submittedName>
        <fullName evidence="5">AraC family transcriptional regulator</fullName>
    </submittedName>
</protein>
<dbReference type="InterPro" id="IPR009057">
    <property type="entry name" value="Homeodomain-like_sf"/>
</dbReference>
<dbReference type="GO" id="GO:0003700">
    <property type="term" value="F:DNA-binding transcription factor activity"/>
    <property type="evidence" value="ECO:0007669"/>
    <property type="project" value="InterPro"/>
</dbReference>
<dbReference type="InterPro" id="IPR050204">
    <property type="entry name" value="AraC_XylS_family_regulators"/>
</dbReference>
<evidence type="ECO:0000256" key="2">
    <source>
        <dbReference type="ARBA" id="ARBA00023125"/>
    </source>
</evidence>
<dbReference type="InterPro" id="IPR018060">
    <property type="entry name" value="HTH_AraC"/>
</dbReference>
<sequence>MTSSKSGQRSAKERFDVFHQLVRDTFVPVVLSVEDTDSFHASLQTSSLGTLRINRLQFDGDIVLRRTRGQLLRGTPQLIDHHSREYLKVGVHVGGRCVVRQDGREANLSPGDYVVYDTTRPFDFAVSGKFRMYSALLPRELLRIPAAQLSQLTARRFDGRQGMGALLAPFLVELGRQAAKGPQVLNLHVADAVFDMLEASLGEQLACERPQRRDVSHQMLAILAFIERNLGDPDLDVPAIAAAQHISLRQLQRLFENDGRTVTDWIRSRRIEHCRKDLANAELTTVPVSVIGARWGLVNAAHFSRLFKAAHGRTPREYRLWAQNCARRQDPGANGQDMHDGRADSG</sequence>
<dbReference type="Pfam" id="PF14525">
    <property type="entry name" value="AraC_binding_2"/>
    <property type="match status" value="1"/>
</dbReference>
<dbReference type="SMART" id="SM00342">
    <property type="entry name" value="HTH_ARAC"/>
    <property type="match status" value="1"/>
</dbReference>
<comment type="caution">
    <text evidence="5">The sequence shown here is derived from an EMBL/GenBank/DDBJ whole genome shotgun (WGS) entry which is preliminary data.</text>
</comment>
<evidence type="ECO:0000313" key="6">
    <source>
        <dbReference type="Proteomes" id="UP000236318"/>
    </source>
</evidence>
<proteinExistence type="predicted"/>
<dbReference type="Pfam" id="PF12833">
    <property type="entry name" value="HTH_18"/>
    <property type="match status" value="1"/>
</dbReference>
<evidence type="ECO:0000259" key="4">
    <source>
        <dbReference type="PROSITE" id="PS01124"/>
    </source>
</evidence>
<dbReference type="OrthoDB" id="9799345at2"/>